<name>D5DDM1_PRIM3</name>
<dbReference type="PATRIC" id="fig|592022.4.peg.1656"/>
<evidence type="ECO:0000313" key="2">
    <source>
        <dbReference type="Proteomes" id="UP000002365"/>
    </source>
</evidence>
<accession>D5DDM1</accession>
<dbReference type="SUPFAM" id="SSF56601">
    <property type="entry name" value="beta-lactamase/transpeptidase-like"/>
    <property type="match status" value="1"/>
</dbReference>
<dbReference type="Proteomes" id="UP000002365">
    <property type="component" value="Chromosome"/>
</dbReference>
<reference evidence="1 2" key="1">
    <citation type="journal article" date="2011" name="J. Bacteriol.">
        <title>Genome sequences of the biotechnologically important Bacillus megaterium strains QM B1551 and DSM319.</title>
        <authorList>
            <person name="Eppinger M."/>
            <person name="Bunk B."/>
            <person name="Johns M.A."/>
            <person name="Edirisinghe J.N."/>
            <person name="Kutumbaka K.K."/>
            <person name="Koenig S.S."/>
            <person name="Huot Creasy H."/>
            <person name="Rosovitz M.J."/>
            <person name="Riley D.R."/>
            <person name="Daugherty S."/>
            <person name="Martin M."/>
            <person name="Elbourne L.D."/>
            <person name="Paulsen I."/>
            <person name="Biedendieck R."/>
            <person name="Braun C."/>
            <person name="Grayburn S."/>
            <person name="Dhingra S."/>
            <person name="Lukyanchuk V."/>
            <person name="Ball B."/>
            <person name="Ul-Qamar R."/>
            <person name="Seibel J."/>
            <person name="Bremer E."/>
            <person name="Jahn D."/>
            <person name="Ravel J."/>
            <person name="Vary P.S."/>
        </authorList>
    </citation>
    <scope>NUCLEOTIDE SEQUENCE [LARGE SCALE GENOMIC DNA]</scope>
    <source>
        <strain evidence="2">DSM 319 / IMG 1521</strain>
    </source>
</reference>
<dbReference type="Gene3D" id="3.40.710.10">
    <property type="entry name" value="DD-peptidase/beta-lactamase superfamily"/>
    <property type="match status" value="1"/>
</dbReference>
<evidence type="ECO:0008006" key="3">
    <source>
        <dbReference type="Google" id="ProtNLM"/>
    </source>
</evidence>
<gene>
    <name evidence="1" type="ordered locus">BMD_1717</name>
</gene>
<dbReference type="EMBL" id="CP001982">
    <property type="protein sequence ID" value="ADF38572.1"/>
    <property type="molecule type" value="Genomic_DNA"/>
</dbReference>
<dbReference type="KEGG" id="bmd:BMD_1717"/>
<sequence>MCFLIHEVSPPAEDLLKYAKINMYEDKPYLSSCHKKHGNGTKKFDMGLGWLLLKKNNNVVLHGGGTGCFSSFLGIDKENKVASVVLANYRLGRNNDEHIGMSLLESLQKSKDL</sequence>
<organism evidence="1 2">
    <name type="scientific">Priestia megaterium (strain DSM 319 / IMG 1521)</name>
    <name type="common">Bacillus megaterium</name>
    <dbReference type="NCBI Taxonomy" id="592022"/>
    <lineage>
        <taxon>Bacteria</taxon>
        <taxon>Bacillati</taxon>
        <taxon>Bacillota</taxon>
        <taxon>Bacilli</taxon>
        <taxon>Bacillales</taxon>
        <taxon>Bacillaceae</taxon>
        <taxon>Priestia</taxon>
    </lineage>
</organism>
<evidence type="ECO:0000313" key="1">
    <source>
        <dbReference type="EMBL" id="ADF38572.1"/>
    </source>
</evidence>
<proteinExistence type="predicted"/>
<dbReference type="InterPro" id="IPR012338">
    <property type="entry name" value="Beta-lactam/transpept-like"/>
</dbReference>
<dbReference type="HOGENOM" id="CLU_2128475_0_0_9"/>
<dbReference type="AlphaFoldDB" id="D5DDM1"/>
<protein>
    <recommendedName>
        <fullName evidence="3">Beta-lactamase-related domain-containing protein</fullName>
    </recommendedName>
</protein>